<dbReference type="PANTHER" id="PTHR31266">
    <property type="entry name" value="TRAF-INTERACTING PROTEIN WITH FHA DOMAIN-CONTAINING PROTEIN A FAMILY MEMBER"/>
    <property type="match status" value="1"/>
</dbReference>
<keyword evidence="4" id="KW-0391">Immunity</keyword>
<dbReference type="EMBL" id="BFAA01021516">
    <property type="protein sequence ID" value="GCB81449.1"/>
    <property type="molecule type" value="Genomic_DNA"/>
</dbReference>
<evidence type="ECO:0000313" key="8">
    <source>
        <dbReference type="EMBL" id="GCB81449.1"/>
    </source>
</evidence>
<dbReference type="AlphaFoldDB" id="A0A401Q7U6"/>
<evidence type="ECO:0000259" key="7">
    <source>
        <dbReference type="Pfam" id="PF00498"/>
    </source>
</evidence>
<dbReference type="Proteomes" id="UP000288216">
    <property type="component" value="Unassembled WGS sequence"/>
</dbReference>
<evidence type="ECO:0000313" key="9">
    <source>
        <dbReference type="Proteomes" id="UP000288216"/>
    </source>
</evidence>
<dbReference type="PANTHER" id="PTHR31266:SF2">
    <property type="entry name" value="TRAF-INTERACTING PROTEIN WITH FHA DOMAIN-CONTAINING PROTEIN A"/>
    <property type="match status" value="1"/>
</dbReference>
<accession>A0A401Q7U6</accession>
<evidence type="ECO:0000256" key="4">
    <source>
        <dbReference type="ARBA" id="ARBA00022859"/>
    </source>
</evidence>
<dbReference type="OrthoDB" id="9893545at2759"/>
<evidence type="ECO:0000256" key="6">
    <source>
        <dbReference type="ARBA" id="ARBA00040160"/>
    </source>
</evidence>
<feature type="non-terminal residue" evidence="8">
    <location>
        <position position="1"/>
    </location>
</feature>
<gene>
    <name evidence="8" type="ORF">scyTo_0022183</name>
</gene>
<name>A0A401Q7U6_SCYTO</name>
<dbReference type="InterPro" id="IPR008984">
    <property type="entry name" value="SMAD_FHA_dom_sf"/>
</dbReference>
<feature type="domain" description="FHA" evidence="7">
    <location>
        <begin position="78"/>
        <end position="150"/>
    </location>
</feature>
<dbReference type="GO" id="GO:0005737">
    <property type="term" value="C:cytoplasm"/>
    <property type="evidence" value="ECO:0007669"/>
    <property type="project" value="UniProtKB-SubCell"/>
</dbReference>
<keyword evidence="3" id="KW-0399">Innate immunity</keyword>
<evidence type="ECO:0000256" key="1">
    <source>
        <dbReference type="ARBA" id="ARBA00004496"/>
    </source>
</evidence>
<sequence length="221" mass="25720">HQWRGEWCGFSLYELSDIPEASSDSQEMSTCNTMSFENADTEETITCLIINVYHPQAVVFSSLNYIEKQKYRAEEMIKFGRDTKVCHFPLMDKRASRMQFVIQAFRHNESSELCFEIKNTSLRTKLCVNNEILDHLNKIDLPRKCVLRFGDYQFYLEKDDGEAREHFEIFIKLSLVPFCQEINVETLTQPVPEIGVLNIVNAPAPESQFQTAVEIDENEMK</sequence>
<comment type="similarity">
    <text evidence="5">Belongs to the TIFA family.</text>
</comment>
<evidence type="ECO:0000256" key="3">
    <source>
        <dbReference type="ARBA" id="ARBA00022588"/>
    </source>
</evidence>
<comment type="caution">
    <text evidence="8">The sequence shown here is derived from an EMBL/GenBank/DDBJ whole genome shotgun (WGS) entry which is preliminary data.</text>
</comment>
<dbReference type="InterPro" id="IPR000253">
    <property type="entry name" value="FHA_dom"/>
</dbReference>
<dbReference type="Gene3D" id="2.60.200.20">
    <property type="match status" value="1"/>
</dbReference>
<dbReference type="InterPro" id="IPR033621">
    <property type="entry name" value="TIFA"/>
</dbReference>
<protein>
    <recommendedName>
        <fullName evidence="6">TRAF-interacting protein with FHA domain-containing protein A</fullName>
    </recommendedName>
</protein>
<dbReference type="STRING" id="75743.A0A401Q7U6"/>
<organism evidence="8 9">
    <name type="scientific">Scyliorhinus torazame</name>
    <name type="common">Cloudy catshark</name>
    <name type="synonym">Catulus torazame</name>
    <dbReference type="NCBI Taxonomy" id="75743"/>
    <lineage>
        <taxon>Eukaryota</taxon>
        <taxon>Metazoa</taxon>
        <taxon>Chordata</taxon>
        <taxon>Craniata</taxon>
        <taxon>Vertebrata</taxon>
        <taxon>Chondrichthyes</taxon>
        <taxon>Elasmobranchii</taxon>
        <taxon>Galeomorphii</taxon>
        <taxon>Galeoidea</taxon>
        <taxon>Carcharhiniformes</taxon>
        <taxon>Scyliorhinidae</taxon>
        <taxon>Scyliorhinus</taxon>
    </lineage>
</organism>
<dbReference type="GO" id="GO:0045087">
    <property type="term" value="P:innate immune response"/>
    <property type="evidence" value="ECO:0007669"/>
    <property type="project" value="UniProtKB-KW"/>
</dbReference>
<dbReference type="OMA" id="MKMNCEH"/>
<comment type="subcellular location">
    <subcellularLocation>
        <location evidence="1">Cytoplasm</location>
    </subcellularLocation>
</comment>
<evidence type="ECO:0000256" key="2">
    <source>
        <dbReference type="ARBA" id="ARBA00022490"/>
    </source>
</evidence>
<reference evidence="8 9" key="1">
    <citation type="journal article" date="2018" name="Nat. Ecol. Evol.">
        <title>Shark genomes provide insights into elasmobranch evolution and the origin of vertebrates.</title>
        <authorList>
            <person name="Hara Y"/>
            <person name="Yamaguchi K"/>
            <person name="Onimaru K"/>
            <person name="Kadota M"/>
            <person name="Koyanagi M"/>
            <person name="Keeley SD"/>
            <person name="Tatsumi K"/>
            <person name="Tanaka K"/>
            <person name="Motone F"/>
            <person name="Kageyama Y"/>
            <person name="Nozu R"/>
            <person name="Adachi N"/>
            <person name="Nishimura O"/>
            <person name="Nakagawa R"/>
            <person name="Tanegashima C"/>
            <person name="Kiyatake I"/>
            <person name="Matsumoto R"/>
            <person name="Murakumo K"/>
            <person name="Nishida K"/>
            <person name="Terakita A"/>
            <person name="Kuratani S"/>
            <person name="Sato K"/>
            <person name="Hyodo S Kuraku.S."/>
        </authorList>
    </citation>
    <scope>NUCLEOTIDE SEQUENCE [LARGE SCALE GENOMIC DNA]</scope>
</reference>
<proteinExistence type="inferred from homology"/>
<evidence type="ECO:0000256" key="5">
    <source>
        <dbReference type="ARBA" id="ARBA00038199"/>
    </source>
</evidence>
<dbReference type="GO" id="GO:0043123">
    <property type="term" value="P:positive regulation of canonical NF-kappaB signal transduction"/>
    <property type="evidence" value="ECO:0007669"/>
    <property type="project" value="InterPro"/>
</dbReference>
<dbReference type="SUPFAM" id="SSF49879">
    <property type="entry name" value="SMAD/FHA domain"/>
    <property type="match status" value="1"/>
</dbReference>
<dbReference type="Pfam" id="PF00498">
    <property type="entry name" value="FHA"/>
    <property type="match status" value="1"/>
</dbReference>
<keyword evidence="2" id="KW-0963">Cytoplasm</keyword>
<keyword evidence="9" id="KW-1185">Reference proteome</keyword>